<evidence type="ECO:0000313" key="12">
    <source>
        <dbReference type="Proteomes" id="UP000008130"/>
    </source>
</evidence>
<feature type="transmembrane region" description="Helical" evidence="10">
    <location>
        <begin position="329"/>
        <end position="348"/>
    </location>
</feature>
<feature type="transmembrane region" description="Helical" evidence="10">
    <location>
        <begin position="142"/>
        <end position="160"/>
    </location>
</feature>
<feature type="transmembrane region" description="Helical" evidence="10">
    <location>
        <begin position="58"/>
        <end position="83"/>
    </location>
</feature>
<evidence type="ECO:0000256" key="10">
    <source>
        <dbReference type="SAM" id="Phobius"/>
    </source>
</evidence>
<keyword evidence="5 10" id="KW-0812">Transmembrane</keyword>
<reference evidence="11 12" key="1">
    <citation type="journal article" date="2011" name="J. Bacteriol.">
        <title>Complete genome sequence of Polymorphum gilvum SL003B-26A1T, a crude oil-degrading bacterium from oil-polluted saline soil.</title>
        <authorList>
            <person name="Li S.G."/>
            <person name="Tang Y.Q."/>
            <person name="Nie Y."/>
            <person name="Cai M."/>
            <person name="Wu X.L."/>
        </authorList>
    </citation>
    <scope>NUCLEOTIDE SEQUENCE [LARGE SCALE GENOMIC DNA]</scope>
    <source>
        <strain evidence="12">LMG 25793 / CGMCC 1.9160 / SL003B-26A1</strain>
    </source>
</reference>
<dbReference type="OrthoDB" id="9780160at2"/>
<dbReference type="GO" id="GO:0042910">
    <property type="term" value="F:xenobiotic transmembrane transporter activity"/>
    <property type="evidence" value="ECO:0007669"/>
    <property type="project" value="InterPro"/>
</dbReference>
<evidence type="ECO:0000256" key="5">
    <source>
        <dbReference type="ARBA" id="ARBA00022692"/>
    </source>
</evidence>
<evidence type="ECO:0000256" key="8">
    <source>
        <dbReference type="ARBA" id="ARBA00023136"/>
    </source>
</evidence>
<evidence type="ECO:0000256" key="3">
    <source>
        <dbReference type="ARBA" id="ARBA00022449"/>
    </source>
</evidence>
<dbReference type="Proteomes" id="UP000008130">
    <property type="component" value="Chromosome"/>
</dbReference>
<evidence type="ECO:0000256" key="2">
    <source>
        <dbReference type="ARBA" id="ARBA00022448"/>
    </source>
</evidence>
<dbReference type="AlphaFoldDB" id="F2IX20"/>
<dbReference type="PANTHER" id="PTHR43298:SF2">
    <property type="entry name" value="FMN_FAD EXPORTER YEEO-RELATED"/>
    <property type="match status" value="1"/>
</dbReference>
<keyword evidence="2" id="KW-0813">Transport</keyword>
<keyword evidence="6 10" id="KW-1133">Transmembrane helix</keyword>
<dbReference type="GO" id="GO:0006811">
    <property type="term" value="P:monoatomic ion transport"/>
    <property type="evidence" value="ECO:0007669"/>
    <property type="project" value="UniProtKB-KW"/>
</dbReference>
<evidence type="ECO:0000256" key="7">
    <source>
        <dbReference type="ARBA" id="ARBA00023065"/>
    </source>
</evidence>
<accession>F2IX20</accession>
<feature type="transmembrane region" description="Helical" evidence="10">
    <location>
        <begin position="247"/>
        <end position="269"/>
    </location>
</feature>
<dbReference type="HOGENOM" id="CLU_012893_6_3_5"/>
<keyword evidence="7" id="KW-0406">Ion transport</keyword>
<dbReference type="KEGG" id="pgv:SL003B_0882"/>
<evidence type="ECO:0000256" key="9">
    <source>
        <dbReference type="ARBA" id="ARBA00031636"/>
    </source>
</evidence>
<keyword evidence="3" id="KW-0050">Antiport</keyword>
<sequence length="465" mass="49695">MANVNRIAAEDGAAIGLWRSDIKPTLTLGLPLVGAQLAQMAINTTDVVMIGWLGAEELAAAVLAFNLFILFWFFGMGVTQAVIPLAARAVGQKTPRDLRRVVRMGLWVVALYCLPVWVTLSFTEQILVLLGQDPEISRLAGGYMLVMQWTLLPSLAIMALRAFLTVMECTQILLWTTLGGAVVNAGLDYVLIFGLLGAPRLELVGAAIASVFTASMNFVLLVVYVTRHRRLRRYTIFGRLWRSDWPVFFQIVRFGWPIGTVIVAEGVLFSGSAVMMGWIGTLPLAAHGIALQIASIVFMVPVGLSQAGMARVGLAMGRGDLAGIGRAGWTALGLTLGFMGCAAVTFWTVPDVLVSLFLDFDNPQAADVLAIAVSFLSVAALFQLFDGAQISGGSMLRGLGDTVVPLVFALLGYWVIGVGLSYGLAFGVGLGGIGIWWGLAGGLAATASMAIWRFANRERLGLVRV</sequence>
<feature type="transmembrane region" description="Helical" evidence="10">
    <location>
        <begin position="368"/>
        <end position="385"/>
    </location>
</feature>
<keyword evidence="4" id="KW-1003">Cell membrane</keyword>
<dbReference type="EMBL" id="CP002568">
    <property type="protein sequence ID" value="ADZ69312.1"/>
    <property type="molecule type" value="Genomic_DNA"/>
</dbReference>
<dbReference type="InterPro" id="IPR002528">
    <property type="entry name" value="MATE_fam"/>
</dbReference>
<proteinExistence type="predicted"/>
<keyword evidence="12" id="KW-1185">Reference proteome</keyword>
<feature type="transmembrane region" description="Helical" evidence="10">
    <location>
        <begin position="406"/>
        <end position="428"/>
    </location>
</feature>
<feature type="transmembrane region" description="Helical" evidence="10">
    <location>
        <begin position="289"/>
        <end position="308"/>
    </location>
</feature>
<dbReference type="PANTHER" id="PTHR43298">
    <property type="entry name" value="MULTIDRUG RESISTANCE PROTEIN NORM-RELATED"/>
    <property type="match status" value="1"/>
</dbReference>
<evidence type="ECO:0000313" key="11">
    <source>
        <dbReference type="EMBL" id="ADZ69312.1"/>
    </source>
</evidence>
<dbReference type="NCBIfam" id="TIGR00797">
    <property type="entry name" value="matE"/>
    <property type="match status" value="1"/>
</dbReference>
<dbReference type="GO" id="GO:0005886">
    <property type="term" value="C:plasma membrane"/>
    <property type="evidence" value="ECO:0007669"/>
    <property type="project" value="UniProtKB-SubCell"/>
</dbReference>
<dbReference type="eggNOG" id="COG0534">
    <property type="taxonomic scope" value="Bacteria"/>
</dbReference>
<feature type="transmembrane region" description="Helical" evidence="10">
    <location>
        <begin position="172"/>
        <end position="197"/>
    </location>
</feature>
<feature type="transmembrane region" description="Helical" evidence="10">
    <location>
        <begin position="203"/>
        <end position="226"/>
    </location>
</feature>
<evidence type="ECO:0000256" key="6">
    <source>
        <dbReference type="ARBA" id="ARBA00022989"/>
    </source>
</evidence>
<feature type="transmembrane region" description="Helical" evidence="10">
    <location>
        <begin position="434"/>
        <end position="455"/>
    </location>
</feature>
<protein>
    <recommendedName>
        <fullName evidence="9">Multidrug-efflux transporter</fullName>
    </recommendedName>
</protein>
<dbReference type="CDD" id="cd13131">
    <property type="entry name" value="MATE_NorM_like"/>
    <property type="match status" value="1"/>
</dbReference>
<dbReference type="PIRSF" id="PIRSF006603">
    <property type="entry name" value="DinF"/>
    <property type="match status" value="1"/>
</dbReference>
<evidence type="ECO:0000256" key="1">
    <source>
        <dbReference type="ARBA" id="ARBA00004429"/>
    </source>
</evidence>
<organism evidence="11 12">
    <name type="scientific">Polymorphum gilvum (strain LMG 25793 / CGMCC 1.9160 / SL003B-26A1)</name>
    <dbReference type="NCBI Taxonomy" id="991905"/>
    <lineage>
        <taxon>Bacteria</taxon>
        <taxon>Pseudomonadati</taxon>
        <taxon>Pseudomonadota</taxon>
        <taxon>Alphaproteobacteria</taxon>
        <taxon>Rhodobacterales</taxon>
        <taxon>Paracoccaceae</taxon>
        <taxon>Polymorphum</taxon>
    </lineage>
</organism>
<dbReference type="InterPro" id="IPR050222">
    <property type="entry name" value="MATE_MdtK"/>
</dbReference>
<comment type="subcellular location">
    <subcellularLocation>
        <location evidence="1">Cell inner membrane</location>
        <topology evidence="1">Multi-pass membrane protein</topology>
    </subcellularLocation>
</comment>
<dbReference type="PATRIC" id="fig|991905.3.peg.895"/>
<dbReference type="RefSeq" id="WP_013651629.1">
    <property type="nucleotide sequence ID" value="NC_015259.1"/>
</dbReference>
<dbReference type="InterPro" id="IPR048279">
    <property type="entry name" value="MdtK-like"/>
</dbReference>
<keyword evidence="8 10" id="KW-0472">Membrane</keyword>
<gene>
    <name evidence="11" type="ordered locus">SL003B_0882</name>
</gene>
<dbReference type="STRING" id="991905.SL003B_0882"/>
<dbReference type="Pfam" id="PF01554">
    <property type="entry name" value="MatE"/>
    <property type="match status" value="2"/>
</dbReference>
<evidence type="ECO:0000256" key="4">
    <source>
        <dbReference type="ARBA" id="ARBA00022475"/>
    </source>
</evidence>
<dbReference type="GO" id="GO:0015297">
    <property type="term" value="F:antiporter activity"/>
    <property type="evidence" value="ECO:0007669"/>
    <property type="project" value="UniProtKB-KW"/>
</dbReference>
<name>F2IX20_POLGS</name>
<feature type="transmembrane region" description="Helical" evidence="10">
    <location>
        <begin position="104"/>
        <end position="122"/>
    </location>
</feature>